<evidence type="ECO:0000259" key="2">
    <source>
        <dbReference type="Pfam" id="PF08416"/>
    </source>
</evidence>
<feature type="signal peptide" evidence="1">
    <location>
        <begin position="1"/>
        <end position="17"/>
    </location>
</feature>
<dbReference type="PANTHER" id="PTHR45734">
    <property type="entry name" value="TENSIN"/>
    <property type="match status" value="1"/>
</dbReference>
<reference evidence="3" key="2">
    <citation type="submission" date="2025-09" db="UniProtKB">
        <authorList>
            <consortium name="Ensembl"/>
        </authorList>
    </citation>
    <scope>IDENTIFICATION</scope>
</reference>
<dbReference type="PANTHER" id="PTHR45734:SF6">
    <property type="entry name" value="TENSIN-4"/>
    <property type="match status" value="1"/>
</dbReference>
<dbReference type="AlphaFoldDB" id="A0A3B3WHN5"/>
<name>A0A3B3WHN5_9TELE</name>
<evidence type="ECO:0000313" key="4">
    <source>
        <dbReference type="Proteomes" id="UP000261480"/>
    </source>
</evidence>
<dbReference type="Gene3D" id="3.30.505.10">
    <property type="entry name" value="SH2 domain"/>
    <property type="match status" value="1"/>
</dbReference>
<feature type="domain" description="PTB" evidence="2">
    <location>
        <begin position="126"/>
        <end position="243"/>
    </location>
</feature>
<evidence type="ECO:0000256" key="1">
    <source>
        <dbReference type="SAM" id="SignalP"/>
    </source>
</evidence>
<dbReference type="InterPro" id="IPR011993">
    <property type="entry name" value="PH-like_dom_sf"/>
</dbReference>
<dbReference type="Gene3D" id="2.30.29.30">
    <property type="entry name" value="Pleckstrin-homology domain (PH domain)/Phosphotyrosine-binding domain (PTB)"/>
    <property type="match status" value="1"/>
</dbReference>
<proteinExistence type="predicted"/>
<reference evidence="3" key="1">
    <citation type="submission" date="2025-08" db="UniProtKB">
        <authorList>
            <consortium name="Ensembl"/>
        </authorList>
    </citation>
    <scope>IDENTIFICATION</scope>
</reference>
<keyword evidence="1" id="KW-0732">Signal</keyword>
<dbReference type="InterPro" id="IPR051484">
    <property type="entry name" value="Tensin_PTEN_phosphatase"/>
</dbReference>
<dbReference type="InterPro" id="IPR036860">
    <property type="entry name" value="SH2_dom_sf"/>
</dbReference>
<organism evidence="3 4">
    <name type="scientific">Poecilia mexicana</name>
    <dbReference type="NCBI Taxonomy" id="48701"/>
    <lineage>
        <taxon>Eukaryota</taxon>
        <taxon>Metazoa</taxon>
        <taxon>Chordata</taxon>
        <taxon>Craniata</taxon>
        <taxon>Vertebrata</taxon>
        <taxon>Euteleostomi</taxon>
        <taxon>Actinopterygii</taxon>
        <taxon>Neopterygii</taxon>
        <taxon>Teleostei</taxon>
        <taxon>Neoteleostei</taxon>
        <taxon>Acanthomorphata</taxon>
        <taxon>Ovalentaria</taxon>
        <taxon>Atherinomorphae</taxon>
        <taxon>Cyprinodontiformes</taxon>
        <taxon>Poeciliidae</taxon>
        <taxon>Poeciliinae</taxon>
        <taxon>Poecilia</taxon>
    </lineage>
</organism>
<protein>
    <recommendedName>
        <fullName evidence="2">PTB domain-containing protein</fullName>
    </recommendedName>
</protein>
<dbReference type="SUPFAM" id="SSF50729">
    <property type="entry name" value="PH domain-like"/>
    <property type="match status" value="1"/>
</dbReference>
<keyword evidence="4" id="KW-1185">Reference proteome</keyword>
<dbReference type="STRING" id="48701.ENSPMEP00000002340"/>
<feature type="chain" id="PRO_5017465472" description="PTB domain-containing protein" evidence="1">
    <location>
        <begin position="18"/>
        <end position="256"/>
    </location>
</feature>
<dbReference type="InterPro" id="IPR013625">
    <property type="entry name" value="PTB"/>
</dbReference>
<dbReference type="CDD" id="cd01213">
    <property type="entry name" value="PTB_tensin"/>
    <property type="match status" value="1"/>
</dbReference>
<accession>A0A3B3WHN5</accession>
<dbReference type="Proteomes" id="UP000261480">
    <property type="component" value="Unplaced"/>
</dbReference>
<dbReference type="SUPFAM" id="SSF55550">
    <property type="entry name" value="SH2 domain"/>
    <property type="match status" value="1"/>
</dbReference>
<evidence type="ECO:0000313" key="3">
    <source>
        <dbReference type="Ensembl" id="ENSPMEP00000002340.1"/>
    </source>
</evidence>
<dbReference type="Pfam" id="PF08416">
    <property type="entry name" value="PTB"/>
    <property type="match status" value="1"/>
</dbReference>
<dbReference type="GO" id="GO:0005925">
    <property type="term" value="C:focal adhesion"/>
    <property type="evidence" value="ECO:0007669"/>
    <property type="project" value="TreeGrafter"/>
</dbReference>
<sequence>MLLIGLVDICCFQAVFCHSYLTKSNSSSLMWRANIFVTFVALVYSGESGSDHIRHFLIESSAKGVRIRGSSQEPYFGSLSALVYQHTISPFALPCRLLLNYQDMSTTGEKVNEKASTENKRTASNFIYLNAVPTEMLTGPCAVQKAVSLTLEKTPGSFSPTIVNMKVSLKGVTLTDINRKLFFRRHYPAYLLSYGGEDPDNRLWLRGTSFGARMFGFVAKGVEAGMENVCHIFAECDPLQPCSKAIEYIQASITKQ</sequence>
<dbReference type="Ensembl" id="ENSPMET00000012686.1">
    <property type="protein sequence ID" value="ENSPMEP00000002340.1"/>
    <property type="gene ID" value="ENSPMEG00000003380.1"/>
</dbReference>
<dbReference type="InterPro" id="IPR033929">
    <property type="entry name" value="Tensin_PTB"/>
</dbReference>